<dbReference type="InterPro" id="IPR008271">
    <property type="entry name" value="Ser/Thr_kinase_AS"/>
</dbReference>
<keyword evidence="5 8" id="KW-0547">Nucleotide-binding</keyword>
<dbReference type="InterPro" id="IPR036947">
    <property type="entry name" value="POLO_box_dom_sf"/>
</dbReference>
<keyword evidence="12" id="KW-1185">Reference proteome</keyword>
<dbReference type="STRING" id="5539.A0A3E2GRC3"/>
<evidence type="ECO:0000256" key="3">
    <source>
        <dbReference type="ARBA" id="ARBA00022527"/>
    </source>
</evidence>
<dbReference type="InterPro" id="IPR017441">
    <property type="entry name" value="Protein_kinase_ATP_BS"/>
</dbReference>
<name>A0A3E2GRC3_SCYLI</name>
<dbReference type="SUPFAM" id="SSF82615">
    <property type="entry name" value="Polo-box domain"/>
    <property type="match status" value="2"/>
</dbReference>
<feature type="binding site" evidence="8">
    <location>
        <position position="91"/>
    </location>
    <ligand>
        <name>ATP</name>
        <dbReference type="ChEBI" id="CHEBI:30616"/>
    </ligand>
</feature>
<dbReference type="InterPro" id="IPR000959">
    <property type="entry name" value="POLO_box_dom"/>
</dbReference>
<dbReference type="Gene3D" id="3.30.1120.30">
    <property type="entry name" value="POLO box domain"/>
    <property type="match status" value="1"/>
</dbReference>
<dbReference type="GO" id="GO:0007052">
    <property type="term" value="P:mitotic spindle organization"/>
    <property type="evidence" value="ECO:0007669"/>
    <property type="project" value="TreeGrafter"/>
</dbReference>
<keyword evidence="4" id="KW-0808">Transferase</keyword>
<feature type="region of interest" description="Disordered" evidence="9">
    <location>
        <begin position="554"/>
        <end position="587"/>
    </location>
</feature>
<dbReference type="Proteomes" id="UP000258309">
    <property type="component" value="Unassembled WGS sequence"/>
</dbReference>
<dbReference type="PROSITE" id="PS50011">
    <property type="entry name" value="PROTEIN_KINASE_DOM"/>
    <property type="match status" value="1"/>
</dbReference>
<keyword evidence="3" id="KW-0723">Serine/threonine-protein kinase</keyword>
<evidence type="ECO:0000256" key="8">
    <source>
        <dbReference type="PROSITE-ProRule" id="PRU10141"/>
    </source>
</evidence>
<feature type="region of interest" description="Disordered" evidence="9">
    <location>
        <begin position="1"/>
        <end position="57"/>
    </location>
</feature>
<evidence type="ECO:0000259" key="10">
    <source>
        <dbReference type="PROSITE" id="PS50011"/>
    </source>
</evidence>
<dbReference type="FunFam" id="3.30.1120.30:FF:000004">
    <property type="entry name" value="Serine/threonine-protein kinase"/>
    <property type="match status" value="1"/>
</dbReference>
<dbReference type="EMBL" id="NCSJ02000647">
    <property type="protein sequence ID" value="RFU23705.1"/>
    <property type="molecule type" value="Genomic_DNA"/>
</dbReference>
<dbReference type="CDD" id="cd14099">
    <property type="entry name" value="STKc_PLK"/>
    <property type="match status" value="1"/>
</dbReference>
<dbReference type="AlphaFoldDB" id="A0A3E2GRC3"/>
<dbReference type="GO" id="GO:0005737">
    <property type="term" value="C:cytoplasm"/>
    <property type="evidence" value="ECO:0007669"/>
    <property type="project" value="TreeGrafter"/>
</dbReference>
<dbReference type="InterPro" id="IPR033701">
    <property type="entry name" value="POLO_box_1"/>
</dbReference>
<feature type="compositionally biased region" description="Polar residues" evidence="9">
    <location>
        <begin position="505"/>
        <end position="526"/>
    </location>
</feature>
<proteinExistence type="predicted"/>
<dbReference type="OMA" id="SPWIDFY"/>
<feature type="domain" description="Protein kinase" evidence="10">
    <location>
        <begin position="62"/>
        <end position="324"/>
    </location>
</feature>
<organism evidence="11 12">
    <name type="scientific">Scytalidium lignicola</name>
    <name type="common">Hyphomycete</name>
    <dbReference type="NCBI Taxonomy" id="5539"/>
    <lineage>
        <taxon>Eukaryota</taxon>
        <taxon>Fungi</taxon>
        <taxon>Dikarya</taxon>
        <taxon>Ascomycota</taxon>
        <taxon>Pezizomycotina</taxon>
        <taxon>Leotiomycetes</taxon>
        <taxon>Leotiomycetes incertae sedis</taxon>
        <taxon>Scytalidium</taxon>
    </lineage>
</organism>
<feature type="non-terminal residue" evidence="11">
    <location>
        <position position="980"/>
    </location>
</feature>
<comment type="caution">
    <text evidence="11">The sequence shown here is derived from an EMBL/GenBank/DDBJ whole genome shotgun (WGS) entry which is preliminary data.</text>
</comment>
<evidence type="ECO:0000256" key="2">
    <source>
        <dbReference type="ARBA" id="ARBA00019599"/>
    </source>
</evidence>
<dbReference type="GO" id="GO:0005816">
    <property type="term" value="C:spindle pole body"/>
    <property type="evidence" value="ECO:0007669"/>
    <property type="project" value="TreeGrafter"/>
</dbReference>
<keyword evidence="6" id="KW-0418">Kinase</keyword>
<dbReference type="FunFam" id="3.30.200.20:FF:000042">
    <property type="entry name" value="Aurora kinase A"/>
    <property type="match status" value="1"/>
</dbReference>
<dbReference type="InterPro" id="IPR000719">
    <property type="entry name" value="Prot_kinase_dom"/>
</dbReference>
<evidence type="ECO:0000256" key="4">
    <source>
        <dbReference type="ARBA" id="ARBA00022679"/>
    </source>
</evidence>
<feature type="compositionally biased region" description="Low complexity" evidence="9">
    <location>
        <begin position="20"/>
        <end position="33"/>
    </location>
</feature>
<dbReference type="InterPro" id="IPR011009">
    <property type="entry name" value="Kinase-like_dom_sf"/>
</dbReference>
<dbReference type="SMART" id="SM00220">
    <property type="entry name" value="S_TKc"/>
    <property type="match status" value="1"/>
</dbReference>
<dbReference type="PROSITE" id="PS00107">
    <property type="entry name" value="PROTEIN_KINASE_ATP"/>
    <property type="match status" value="1"/>
</dbReference>
<dbReference type="GO" id="GO:0005524">
    <property type="term" value="F:ATP binding"/>
    <property type="evidence" value="ECO:0007669"/>
    <property type="project" value="UniProtKB-UniRule"/>
</dbReference>
<evidence type="ECO:0000256" key="7">
    <source>
        <dbReference type="ARBA" id="ARBA00022840"/>
    </source>
</evidence>
<dbReference type="Gene3D" id="1.10.510.10">
    <property type="entry name" value="Transferase(Phosphotransferase) domain 1"/>
    <property type="match status" value="1"/>
</dbReference>
<dbReference type="GO" id="GO:0000922">
    <property type="term" value="C:spindle pole"/>
    <property type="evidence" value="ECO:0007669"/>
    <property type="project" value="TreeGrafter"/>
</dbReference>
<dbReference type="PANTHER" id="PTHR24345">
    <property type="entry name" value="SERINE/THREONINE-PROTEIN KINASE PLK"/>
    <property type="match status" value="1"/>
</dbReference>
<dbReference type="GO" id="GO:0000776">
    <property type="term" value="C:kinetochore"/>
    <property type="evidence" value="ECO:0007669"/>
    <property type="project" value="TreeGrafter"/>
</dbReference>
<gene>
    <name evidence="11" type="ORF">B7463_g12635</name>
</gene>
<dbReference type="PANTHER" id="PTHR24345:SF0">
    <property type="entry name" value="CELL CYCLE SERINE_THREONINE-PROTEIN KINASE CDC5_MSD2"/>
    <property type="match status" value="1"/>
</dbReference>
<evidence type="ECO:0000313" key="11">
    <source>
        <dbReference type="EMBL" id="RFU23705.1"/>
    </source>
</evidence>
<feature type="compositionally biased region" description="Basic and acidic residues" evidence="9">
    <location>
        <begin position="554"/>
        <end position="563"/>
    </location>
</feature>
<dbReference type="Pfam" id="PF00659">
    <property type="entry name" value="POLO_box"/>
    <property type="match status" value="1"/>
</dbReference>
<dbReference type="Pfam" id="PF00069">
    <property type="entry name" value="Pkinase"/>
    <property type="match status" value="1"/>
</dbReference>
<dbReference type="FunFam" id="1.10.510.10:FF:000652">
    <property type="entry name" value="Serine/threonine-protein kinase"/>
    <property type="match status" value="1"/>
</dbReference>
<feature type="non-terminal residue" evidence="11">
    <location>
        <position position="1"/>
    </location>
</feature>
<dbReference type="GO" id="GO:0004674">
    <property type="term" value="F:protein serine/threonine kinase activity"/>
    <property type="evidence" value="ECO:0007669"/>
    <property type="project" value="UniProtKB-KW"/>
</dbReference>
<feature type="region of interest" description="Disordered" evidence="9">
    <location>
        <begin position="505"/>
        <end position="533"/>
    </location>
</feature>
<dbReference type="PROSITE" id="PS00108">
    <property type="entry name" value="PROTEIN_KINASE_ST"/>
    <property type="match status" value="1"/>
</dbReference>
<dbReference type="SUPFAM" id="SSF56112">
    <property type="entry name" value="Protein kinase-like (PK-like)"/>
    <property type="match status" value="1"/>
</dbReference>
<accession>A0A3E2GRC3</accession>
<dbReference type="GO" id="GO:0005634">
    <property type="term" value="C:nucleus"/>
    <property type="evidence" value="ECO:0007669"/>
    <property type="project" value="TreeGrafter"/>
</dbReference>
<keyword evidence="7 8" id="KW-0067">ATP-binding</keyword>
<evidence type="ECO:0000256" key="6">
    <source>
        <dbReference type="ARBA" id="ARBA00022777"/>
    </source>
</evidence>
<evidence type="ECO:0000256" key="5">
    <source>
        <dbReference type="ARBA" id="ARBA00022741"/>
    </source>
</evidence>
<evidence type="ECO:0000256" key="1">
    <source>
        <dbReference type="ARBA" id="ARBA00018572"/>
    </source>
</evidence>
<dbReference type="OrthoDB" id="408964at2759"/>
<evidence type="ECO:0000256" key="9">
    <source>
        <dbReference type="SAM" id="MobiDB-lite"/>
    </source>
</evidence>
<feature type="compositionally biased region" description="Basic and acidic residues" evidence="9">
    <location>
        <begin position="34"/>
        <end position="53"/>
    </location>
</feature>
<protein>
    <recommendedName>
        <fullName evidence="1">Serine/threonine-protein kinase ATG1</fullName>
    </recommendedName>
    <alternativeName>
        <fullName evidence="2">Serine/threonine-protein kinase atg1</fullName>
    </alternativeName>
</protein>
<evidence type="ECO:0000313" key="12">
    <source>
        <dbReference type="Proteomes" id="UP000258309"/>
    </source>
</evidence>
<dbReference type="CDD" id="cd13118">
    <property type="entry name" value="POLO_box_1"/>
    <property type="match status" value="1"/>
</dbReference>
<reference evidence="11 12" key="1">
    <citation type="submission" date="2018-05" db="EMBL/GenBank/DDBJ databases">
        <title>Draft genome sequence of Scytalidium lignicola DSM 105466, a ubiquitous saprotrophic fungus.</title>
        <authorList>
            <person name="Buettner E."/>
            <person name="Gebauer A.M."/>
            <person name="Hofrichter M."/>
            <person name="Liers C."/>
            <person name="Kellner H."/>
        </authorList>
    </citation>
    <scope>NUCLEOTIDE SEQUENCE [LARGE SCALE GENOMIC DNA]</scope>
    <source>
        <strain evidence="11 12">DSM 105466</strain>
    </source>
</reference>
<sequence>MEALSPRDINAQIRVKKQQALKPKQAPAIPAPKLSKEKDHPPPPPAEVREPPSSDRGNGAIYYTGRLLGKGGFAICYEGQLAGTKQLYALKMVKSRMHQKKMEQKFQTELQIHSKMRHPNIVQFHRAFSYEDCTYIVLELCPNGSLMDMVKRRRYITEPEVRFYTVQMAGAIKYMHAKGIIHRDLKMGNIFLDKDMNIKVGDFGLAALLMSGKDMVACRRTTLCGTPNYIAPEILEKGKGGHDHAVDIWSLGIIIFALLTGKPPFQSNTADEIYRRAKERDYDWPESGTSGNFISEETKDLVSQLLQSPDQRPDPDVIVQHPFFTCGWMPLPEEITPALRDRSPQSDKFFSVGSRAGRSNAYLRNVKKLCIQCDVGPWNSPQKRHTSTYREVAAEEKAGLTPAVPLPEDIVYRPFDEWLREQADQVLHNGGNSKSATDVLNKVFEPVPASRLNDQQFTATIRSTKSFAAQQRAKHMPGAGDIPAQAPKLQVDIEPKKVRTARAVTDNQVFSSRAPSLAQSQRSQPPTFRGPSKLENVEERLAVDVAKHLNQAASDRKLQEKARSISPERPVSLFNPGERLDTMPGTQPDNILARLRRLQAELERALNSRSMARETSPPAWNPTIVVKWVDYTNKFGLGYILSNGSVGCIFKGTAANGPGSRDYLPPSGVVVRDAEWHLQNRGNVQYKDRHQLIPISGHSVEFYENRGIEGICRGKVNPQNYKISVSRDGEAGKLSRGVDEWDDRKREKVVLWKKFANYMTAFGRDQEYSIDEAQLRASAGQNASATDAGNVITFYQRFGDVGCWAFCDGHFQFNFPDHTKIVLSADGTWCDFYHLPLEAARDLALKGTISSSSLDERQQLSYPLQTLLNFMPKAARSARSSTRAYPQIDPMLQGIPQANEFRQKIEFIRLIIKEWVSNGGMGNSDMEPKGRLRWSGNRELVNVKAPYKHVWVTVGARSGDDRRVAWFDPKRPEAIVPDIV</sequence>